<evidence type="ECO:0000259" key="3">
    <source>
        <dbReference type="PROSITE" id="PS51186"/>
    </source>
</evidence>
<reference evidence="4 5" key="1">
    <citation type="journal article" date="2020" name="Proc. Natl. Acad. Sci. U.S.A.">
        <title>Ecological drivers of bacterial community assembly in synthetic phycospheres.</title>
        <authorList>
            <person name="Fu H."/>
            <person name="Uchimiya M."/>
            <person name="Gore J."/>
            <person name="Moran M.A."/>
        </authorList>
    </citation>
    <scope>NUCLEOTIDE SEQUENCE [LARGE SCALE GENOMIC DNA]</scope>
    <source>
        <strain evidence="4">HF-Din03</strain>
    </source>
</reference>
<comment type="caution">
    <text evidence="4">The sequence shown here is derived from an EMBL/GenBank/DDBJ whole genome shotgun (WGS) entry which is preliminary data.</text>
</comment>
<dbReference type="RefSeq" id="WP_044029518.1">
    <property type="nucleotide sequence ID" value="NZ_JABXIY010000077.1"/>
</dbReference>
<dbReference type="GO" id="GO:0016747">
    <property type="term" value="F:acyltransferase activity, transferring groups other than amino-acyl groups"/>
    <property type="evidence" value="ECO:0007669"/>
    <property type="project" value="InterPro"/>
</dbReference>
<accession>A0A850LQD6</accession>
<keyword evidence="1 4" id="KW-0808">Transferase</keyword>
<dbReference type="PROSITE" id="PS51186">
    <property type="entry name" value="GNAT"/>
    <property type="match status" value="1"/>
</dbReference>
<evidence type="ECO:0000313" key="5">
    <source>
        <dbReference type="Proteomes" id="UP000565723"/>
    </source>
</evidence>
<dbReference type="EMBL" id="JABXIY010000077">
    <property type="protein sequence ID" value="NVK99647.1"/>
    <property type="molecule type" value="Genomic_DNA"/>
</dbReference>
<evidence type="ECO:0000256" key="1">
    <source>
        <dbReference type="ARBA" id="ARBA00022679"/>
    </source>
</evidence>
<proteinExistence type="predicted"/>
<gene>
    <name evidence="4" type="ORF">HW564_22220</name>
</gene>
<dbReference type="Pfam" id="PF13673">
    <property type="entry name" value="Acetyltransf_10"/>
    <property type="match status" value="1"/>
</dbReference>
<name>A0A850LQD6_9RHOB</name>
<organism evidence="4 5">
    <name type="scientific">Ruegeria pomeroyi</name>
    <dbReference type="NCBI Taxonomy" id="89184"/>
    <lineage>
        <taxon>Bacteria</taxon>
        <taxon>Pseudomonadati</taxon>
        <taxon>Pseudomonadota</taxon>
        <taxon>Alphaproteobacteria</taxon>
        <taxon>Rhodobacterales</taxon>
        <taxon>Roseobacteraceae</taxon>
        <taxon>Ruegeria</taxon>
    </lineage>
</organism>
<feature type="domain" description="N-acetyltransferase" evidence="3">
    <location>
        <begin position="19"/>
        <end position="178"/>
    </location>
</feature>
<dbReference type="CDD" id="cd04301">
    <property type="entry name" value="NAT_SF"/>
    <property type="match status" value="1"/>
</dbReference>
<dbReference type="SUPFAM" id="SSF55729">
    <property type="entry name" value="Acyl-CoA N-acyltransferases (Nat)"/>
    <property type="match status" value="1"/>
</dbReference>
<protein>
    <submittedName>
        <fullName evidence="4">GNAT family N-acetyltransferase</fullName>
    </submittedName>
</protein>
<sequence>MQNKRGISQAFSPAGTGGELLRRATLFDLFDMSRVLTRSISQLCTADHGGDAEAIARWCANKTPQALRAQMMDEGAEFWLLTRAGQIAAVGALAEIDQTAGTGRVTLNYVDPACRGQGASAALLAGLEARLSEQGIERGLLTSTATARDFYLSRGWRPDGPPRRGRWILGHPMAKTLAP</sequence>
<dbReference type="InterPro" id="IPR016181">
    <property type="entry name" value="Acyl_CoA_acyltransferase"/>
</dbReference>
<dbReference type="InterPro" id="IPR000182">
    <property type="entry name" value="GNAT_dom"/>
</dbReference>
<dbReference type="AlphaFoldDB" id="A0A850LQD6"/>
<dbReference type="PANTHER" id="PTHR43877:SF2">
    <property type="entry name" value="AMINOALKYLPHOSPHONATE N-ACETYLTRANSFERASE-RELATED"/>
    <property type="match status" value="1"/>
</dbReference>
<evidence type="ECO:0000313" key="4">
    <source>
        <dbReference type="EMBL" id="NVK99647.1"/>
    </source>
</evidence>
<evidence type="ECO:0000256" key="2">
    <source>
        <dbReference type="ARBA" id="ARBA00023315"/>
    </source>
</evidence>
<dbReference type="Gene3D" id="3.40.630.30">
    <property type="match status" value="1"/>
</dbReference>
<dbReference type="InterPro" id="IPR050832">
    <property type="entry name" value="Bact_Acetyltransf"/>
</dbReference>
<dbReference type="PANTHER" id="PTHR43877">
    <property type="entry name" value="AMINOALKYLPHOSPHONATE N-ACETYLTRANSFERASE-RELATED-RELATED"/>
    <property type="match status" value="1"/>
</dbReference>
<keyword evidence="2" id="KW-0012">Acyltransferase</keyword>
<dbReference type="Proteomes" id="UP000565723">
    <property type="component" value="Unassembled WGS sequence"/>
</dbReference>